<dbReference type="Proteomes" id="UP001271007">
    <property type="component" value="Unassembled WGS sequence"/>
</dbReference>
<name>A0AAJ0G9D7_9PEZI</name>
<dbReference type="GO" id="GO:0051301">
    <property type="term" value="P:cell division"/>
    <property type="evidence" value="ECO:0007669"/>
    <property type="project" value="UniProtKB-KW"/>
</dbReference>
<evidence type="ECO:0000259" key="10">
    <source>
        <dbReference type="Pfam" id="PF07557"/>
    </source>
</evidence>
<feature type="region of interest" description="Disordered" evidence="9">
    <location>
        <begin position="531"/>
        <end position="582"/>
    </location>
</feature>
<reference evidence="12" key="1">
    <citation type="submission" date="2023-04" db="EMBL/GenBank/DDBJ databases">
        <title>Black Yeasts Isolated from many extreme environments.</title>
        <authorList>
            <person name="Coleine C."/>
            <person name="Stajich J.E."/>
            <person name="Selbmann L."/>
        </authorList>
    </citation>
    <scope>NUCLEOTIDE SEQUENCE</scope>
    <source>
        <strain evidence="12">CCFEE 5312</strain>
    </source>
</reference>
<dbReference type="InterPro" id="IPR011516">
    <property type="entry name" value="Shugoshin_N"/>
</dbReference>
<evidence type="ECO:0000256" key="4">
    <source>
        <dbReference type="ARBA" id="ARBA00022618"/>
    </source>
</evidence>
<feature type="compositionally biased region" description="Polar residues" evidence="9">
    <location>
        <begin position="432"/>
        <end position="442"/>
    </location>
</feature>
<feature type="compositionally biased region" description="Basic and acidic residues" evidence="9">
    <location>
        <begin position="265"/>
        <end position="275"/>
    </location>
</feature>
<keyword evidence="3" id="KW-0158">Chromosome</keyword>
<keyword evidence="8" id="KW-0137">Centromere</keyword>
<keyword evidence="4" id="KW-0132">Cell division</keyword>
<keyword evidence="13" id="KW-1185">Reference proteome</keyword>
<feature type="domain" description="Shugoshin C-terminal" evidence="10">
    <location>
        <begin position="446"/>
        <end position="468"/>
    </location>
</feature>
<feature type="compositionally biased region" description="Basic and acidic residues" evidence="9">
    <location>
        <begin position="228"/>
        <end position="237"/>
    </location>
</feature>
<evidence type="ECO:0000256" key="9">
    <source>
        <dbReference type="SAM" id="MobiDB-lite"/>
    </source>
</evidence>
<evidence type="ECO:0000313" key="12">
    <source>
        <dbReference type="EMBL" id="KAK3046108.1"/>
    </source>
</evidence>
<proteinExistence type="inferred from homology"/>
<keyword evidence="5" id="KW-0159">Chromosome partition</keyword>
<dbReference type="Pfam" id="PF07557">
    <property type="entry name" value="Shugoshin_C"/>
    <property type="match status" value="1"/>
</dbReference>
<feature type="domain" description="Shugoshin N-terminal coiled-coil" evidence="11">
    <location>
        <begin position="19"/>
        <end position="63"/>
    </location>
</feature>
<dbReference type="InterPro" id="IPR011515">
    <property type="entry name" value="Shugoshin_C"/>
</dbReference>
<organism evidence="12 13">
    <name type="scientific">Extremus antarcticus</name>
    <dbReference type="NCBI Taxonomy" id="702011"/>
    <lineage>
        <taxon>Eukaryota</taxon>
        <taxon>Fungi</taxon>
        <taxon>Dikarya</taxon>
        <taxon>Ascomycota</taxon>
        <taxon>Pezizomycotina</taxon>
        <taxon>Dothideomycetes</taxon>
        <taxon>Dothideomycetidae</taxon>
        <taxon>Mycosphaerellales</taxon>
        <taxon>Extremaceae</taxon>
        <taxon>Extremus</taxon>
    </lineage>
</organism>
<dbReference type="GO" id="GO:0000779">
    <property type="term" value="C:condensed chromosome, centromeric region"/>
    <property type="evidence" value="ECO:0007669"/>
    <property type="project" value="UniProtKB-ARBA"/>
</dbReference>
<accession>A0AAJ0G9D7</accession>
<comment type="similarity">
    <text evidence="2">Belongs to the shugoshin family.</text>
</comment>
<evidence type="ECO:0000256" key="5">
    <source>
        <dbReference type="ARBA" id="ARBA00022829"/>
    </source>
</evidence>
<evidence type="ECO:0000256" key="3">
    <source>
        <dbReference type="ARBA" id="ARBA00022454"/>
    </source>
</evidence>
<evidence type="ECO:0000259" key="11">
    <source>
        <dbReference type="Pfam" id="PF07558"/>
    </source>
</evidence>
<feature type="compositionally biased region" description="Basic and acidic residues" evidence="9">
    <location>
        <begin position="125"/>
        <end position="135"/>
    </location>
</feature>
<feature type="compositionally biased region" description="Basic and acidic residues" evidence="9">
    <location>
        <begin position="143"/>
        <end position="165"/>
    </location>
</feature>
<evidence type="ECO:0000256" key="6">
    <source>
        <dbReference type="ARBA" id="ARBA00023054"/>
    </source>
</evidence>
<evidence type="ECO:0000313" key="13">
    <source>
        <dbReference type="Proteomes" id="UP001271007"/>
    </source>
</evidence>
<protein>
    <recommendedName>
        <fullName evidence="14">Shugoshin</fullName>
    </recommendedName>
</protein>
<feature type="region of interest" description="Disordered" evidence="9">
    <location>
        <begin position="629"/>
        <end position="661"/>
    </location>
</feature>
<evidence type="ECO:0000256" key="8">
    <source>
        <dbReference type="ARBA" id="ARBA00023328"/>
    </source>
</evidence>
<feature type="region of interest" description="Disordered" evidence="9">
    <location>
        <begin position="222"/>
        <end position="508"/>
    </location>
</feature>
<dbReference type="Pfam" id="PF07558">
    <property type="entry name" value="Shugoshin_N"/>
    <property type="match status" value="1"/>
</dbReference>
<evidence type="ECO:0000256" key="7">
    <source>
        <dbReference type="ARBA" id="ARBA00023306"/>
    </source>
</evidence>
<dbReference type="GO" id="GO:0045132">
    <property type="term" value="P:meiotic chromosome segregation"/>
    <property type="evidence" value="ECO:0007669"/>
    <property type="project" value="InterPro"/>
</dbReference>
<sequence length="828" mass="90834">MRTKSKVVRQNPPADFEEVKRRFIRQNRELAKNNSTQSLRIRGLELEVSRLLSDNLDLRNQVLHWQNEVYTVQTRATSDAAQKLKEEMRVKIAELAGIVDAIEDAQDAELPEALRGKRPIEGNWRERQPLSEVMRESQMPTITEDKSYPRRTLGADDTRAIRVSDHSSTASPDLGPPPVARFDYEDPVKNISPLMDKVSPPQPVTVGEEDVLPADLTVNLETRRKRKDGQSRLDVRRHSILPQSPPKPDEPQPASAILRTGAKRKLADRDGDKSIKPPSKGDFTFSRKTTSEYGGAIARKSAAEELSADACPSPPKAARKVLGEKSANMSPRKPVSRTEKSGKGDPEKPPPFKSAAGKEPPSGRGRRASSIPLPSPPRGSVADTVEAVPPPPLILTAELDPKTPAALDLFSPTPSEASARPQGRGDTPPPSDLSTLSVTTDGGDTRPSRRARSAVNYAEPSLISKMRRPDKKMVDALTGLQDPRRAMSASASDRKAPDSVSSTSRTVVIKSEPIDDDTNVAVDWKTVPLASAPLSPLHQKSDGVDENPIEQSPTRPAEAEGQLPAPLDDEIPVDSTKQSATSATISALMAGSRKRRQSSQLPFATDMKPDMDAAAKKLEELDLYEFKDSPSPANIEDHTLGAGKAVSKPRAQSRRHSSMAKNENATAVNIKNEVNATVEEGGDGMKTATAARVGTGRVDAAAGERMRRRRNVKPDVRVCLSIDVFDEDGFEFAFSVSMGQNTGRLDRGTFHVASGLSGYHLLLPYPTAKLIHRRAAHNRENMLSYISARRDVVENEKRRRHLVETVPSREHKRSRKEYNAFDMARFSF</sequence>
<evidence type="ECO:0000256" key="1">
    <source>
        <dbReference type="ARBA" id="ARBA00004584"/>
    </source>
</evidence>
<evidence type="ECO:0008006" key="14">
    <source>
        <dbReference type="Google" id="ProtNLM"/>
    </source>
</evidence>
<dbReference type="AlphaFoldDB" id="A0AAJ0G9D7"/>
<feature type="compositionally biased region" description="Basic and acidic residues" evidence="9">
    <location>
        <begin position="336"/>
        <end position="350"/>
    </location>
</feature>
<gene>
    <name evidence="12" type="ORF">LTR09_012370</name>
</gene>
<comment type="caution">
    <text evidence="12">The sequence shown here is derived from an EMBL/GenBank/DDBJ whole genome shotgun (WGS) entry which is preliminary data.</text>
</comment>
<dbReference type="EMBL" id="JAWDJX010000114">
    <property type="protein sequence ID" value="KAK3046108.1"/>
    <property type="molecule type" value="Genomic_DNA"/>
</dbReference>
<keyword evidence="7" id="KW-0131">Cell cycle</keyword>
<evidence type="ECO:0000256" key="2">
    <source>
        <dbReference type="ARBA" id="ARBA00010845"/>
    </source>
</evidence>
<dbReference type="GO" id="GO:0005634">
    <property type="term" value="C:nucleus"/>
    <property type="evidence" value="ECO:0007669"/>
    <property type="project" value="InterPro"/>
</dbReference>
<comment type="subcellular location">
    <subcellularLocation>
        <location evidence="1">Chromosome</location>
        <location evidence="1">Centromere</location>
    </subcellularLocation>
</comment>
<keyword evidence="6" id="KW-0175">Coiled coil</keyword>
<feature type="region of interest" description="Disordered" evidence="9">
    <location>
        <begin position="125"/>
        <end position="182"/>
    </location>
</feature>